<organism evidence="1 2">
    <name type="scientific">SAR324 cluster bacterium</name>
    <dbReference type="NCBI Taxonomy" id="2024889"/>
    <lineage>
        <taxon>Bacteria</taxon>
        <taxon>Deltaproteobacteria</taxon>
        <taxon>SAR324 cluster</taxon>
    </lineage>
</organism>
<sequence length="81" mass="9035">MMSHRLVVALLFALINPVIIMPLQAIPLKDHLGKNRVIITFFSSAREPARLALKMQIEEGTCAFADRNLVHMDPLQGVRGV</sequence>
<protein>
    <submittedName>
        <fullName evidence="1">Uncharacterized protein</fullName>
    </submittedName>
</protein>
<name>A0A2D6YFF3_9DELT</name>
<evidence type="ECO:0000313" key="1">
    <source>
        <dbReference type="EMBL" id="MAH61905.1"/>
    </source>
</evidence>
<evidence type="ECO:0000313" key="2">
    <source>
        <dbReference type="Proteomes" id="UP000226525"/>
    </source>
</evidence>
<accession>A0A2D6YFF3</accession>
<dbReference type="AlphaFoldDB" id="A0A2D6YFF3"/>
<reference evidence="2" key="1">
    <citation type="submission" date="2017-09" db="EMBL/GenBank/DDBJ databases">
        <title>The Reconstruction of 2,631 Draft Metagenome-Assembled Genomes from the Global Oceans.</title>
        <authorList>
            <person name="Tully B.J."/>
            <person name="Graham E.D."/>
            <person name="Heidelberg J.F."/>
        </authorList>
    </citation>
    <scope>NUCLEOTIDE SEQUENCE [LARGE SCALE GENOMIC DNA]</scope>
</reference>
<dbReference type="Proteomes" id="UP000226525">
    <property type="component" value="Unassembled WGS sequence"/>
</dbReference>
<comment type="caution">
    <text evidence="1">The sequence shown here is derived from an EMBL/GenBank/DDBJ whole genome shotgun (WGS) entry which is preliminary data.</text>
</comment>
<gene>
    <name evidence="1" type="ORF">CMN54_00345</name>
</gene>
<dbReference type="EMBL" id="NZEX01000003">
    <property type="protein sequence ID" value="MAH61905.1"/>
    <property type="molecule type" value="Genomic_DNA"/>
</dbReference>
<proteinExistence type="predicted"/>